<evidence type="ECO:0000256" key="3">
    <source>
        <dbReference type="ARBA" id="ARBA00022679"/>
    </source>
</evidence>
<keyword evidence="2 12" id="KW-0723">Serine/threonine-protein kinase</keyword>
<keyword evidence="13" id="KW-0812">Transmembrane</keyword>
<evidence type="ECO:0000256" key="12">
    <source>
        <dbReference type="RuleBase" id="RU000304"/>
    </source>
</evidence>
<dbReference type="InterPro" id="IPR011009">
    <property type="entry name" value="Kinase-like_dom_sf"/>
</dbReference>
<dbReference type="PROSITE" id="PS50011">
    <property type="entry name" value="PROTEIN_KINASE_DOM"/>
    <property type="match status" value="1"/>
</dbReference>
<comment type="similarity">
    <text evidence="12">Belongs to the protein kinase superfamily.</text>
</comment>
<evidence type="ECO:0000256" key="4">
    <source>
        <dbReference type="ARBA" id="ARBA00022729"/>
    </source>
</evidence>
<protein>
    <recommendedName>
        <fullName evidence="14">Protein kinase domain-containing protein</fullName>
    </recommendedName>
</protein>
<dbReference type="PANTHER" id="PTHR45974">
    <property type="entry name" value="RECEPTOR-LIKE PROTEIN 55"/>
    <property type="match status" value="1"/>
</dbReference>
<keyword evidence="3" id="KW-0808">Transferase</keyword>
<dbReference type="PROSITE" id="PS00107">
    <property type="entry name" value="PROTEIN_KINASE_ATP"/>
    <property type="match status" value="1"/>
</dbReference>
<feature type="transmembrane region" description="Helical" evidence="13">
    <location>
        <begin position="204"/>
        <end position="228"/>
    </location>
</feature>
<dbReference type="Gene3D" id="1.10.510.10">
    <property type="entry name" value="Transferase(Phosphotransferase) domain 1"/>
    <property type="match status" value="1"/>
</dbReference>
<evidence type="ECO:0000256" key="10">
    <source>
        <dbReference type="ARBA" id="ARBA00023180"/>
    </source>
</evidence>
<evidence type="ECO:0000256" key="8">
    <source>
        <dbReference type="ARBA" id="ARBA00022840"/>
    </source>
</evidence>
<evidence type="ECO:0000256" key="1">
    <source>
        <dbReference type="ARBA" id="ARBA00004370"/>
    </source>
</evidence>
<accession>A0AAV0DBF7</accession>
<dbReference type="Gene3D" id="3.30.200.20">
    <property type="entry name" value="Phosphorylase Kinase, domain 1"/>
    <property type="match status" value="1"/>
</dbReference>
<dbReference type="InterPro" id="IPR008271">
    <property type="entry name" value="Ser/Thr_kinase_AS"/>
</dbReference>
<keyword evidence="8 11" id="KW-0067">ATP-binding</keyword>
<comment type="subcellular location">
    <subcellularLocation>
        <location evidence="1">Membrane</location>
    </subcellularLocation>
</comment>
<evidence type="ECO:0000313" key="15">
    <source>
        <dbReference type="EMBL" id="CAH9094927.1"/>
    </source>
</evidence>
<dbReference type="Pfam" id="PF07714">
    <property type="entry name" value="PK_Tyr_Ser-Thr"/>
    <property type="match status" value="1"/>
</dbReference>
<dbReference type="Proteomes" id="UP001152523">
    <property type="component" value="Unassembled WGS sequence"/>
</dbReference>
<feature type="binding site" evidence="11">
    <location>
        <position position="306"/>
    </location>
    <ligand>
        <name>ATP</name>
        <dbReference type="ChEBI" id="CHEBI:30616"/>
    </ligand>
</feature>
<dbReference type="GO" id="GO:0004674">
    <property type="term" value="F:protein serine/threonine kinase activity"/>
    <property type="evidence" value="ECO:0007669"/>
    <property type="project" value="UniProtKB-KW"/>
</dbReference>
<dbReference type="GO" id="GO:0016020">
    <property type="term" value="C:membrane"/>
    <property type="evidence" value="ECO:0007669"/>
    <property type="project" value="UniProtKB-SubCell"/>
</dbReference>
<proteinExistence type="inferred from homology"/>
<dbReference type="AlphaFoldDB" id="A0AAV0DBF7"/>
<dbReference type="InterPro" id="IPR017441">
    <property type="entry name" value="Protein_kinase_ATP_BS"/>
</dbReference>
<evidence type="ECO:0000256" key="7">
    <source>
        <dbReference type="ARBA" id="ARBA00022777"/>
    </source>
</evidence>
<name>A0AAV0DBF7_9ASTE</name>
<evidence type="ECO:0000256" key="2">
    <source>
        <dbReference type="ARBA" id="ARBA00022527"/>
    </source>
</evidence>
<evidence type="ECO:0000256" key="5">
    <source>
        <dbReference type="ARBA" id="ARBA00022737"/>
    </source>
</evidence>
<keyword evidence="5" id="KW-0677">Repeat</keyword>
<dbReference type="InterPro" id="IPR000719">
    <property type="entry name" value="Prot_kinase_dom"/>
</dbReference>
<feature type="domain" description="Protein kinase" evidence="14">
    <location>
        <begin position="278"/>
        <end position="476"/>
    </location>
</feature>
<keyword evidence="16" id="KW-1185">Reference proteome</keyword>
<evidence type="ECO:0000259" key="14">
    <source>
        <dbReference type="PROSITE" id="PS50011"/>
    </source>
</evidence>
<dbReference type="PANTHER" id="PTHR45974:SF242">
    <property type="entry name" value="LEUCINE-RICH REPEAT PROTEIN KINASE FAMILY PROTEIN"/>
    <property type="match status" value="1"/>
</dbReference>
<dbReference type="SMART" id="SM00220">
    <property type="entry name" value="S_TKc"/>
    <property type="match status" value="1"/>
</dbReference>
<dbReference type="SUPFAM" id="SSF56112">
    <property type="entry name" value="Protein kinase-like (PK-like)"/>
    <property type="match status" value="1"/>
</dbReference>
<comment type="caution">
    <text evidence="15">The sequence shown here is derived from an EMBL/GenBank/DDBJ whole genome shotgun (WGS) entry which is preliminary data.</text>
</comment>
<evidence type="ECO:0000256" key="11">
    <source>
        <dbReference type="PROSITE-ProRule" id="PRU10141"/>
    </source>
</evidence>
<keyword evidence="13" id="KW-1133">Transmembrane helix</keyword>
<evidence type="ECO:0000256" key="9">
    <source>
        <dbReference type="ARBA" id="ARBA00023136"/>
    </source>
</evidence>
<reference evidence="15" key="1">
    <citation type="submission" date="2022-07" db="EMBL/GenBank/DDBJ databases">
        <authorList>
            <person name="Macas J."/>
            <person name="Novak P."/>
            <person name="Neumann P."/>
        </authorList>
    </citation>
    <scope>NUCLEOTIDE SEQUENCE</scope>
</reference>
<evidence type="ECO:0000256" key="13">
    <source>
        <dbReference type="SAM" id="Phobius"/>
    </source>
</evidence>
<keyword evidence="10" id="KW-0325">Glycoprotein</keyword>
<evidence type="ECO:0000313" key="16">
    <source>
        <dbReference type="Proteomes" id="UP001152523"/>
    </source>
</evidence>
<dbReference type="InterPro" id="IPR001245">
    <property type="entry name" value="Ser-Thr/Tyr_kinase_cat_dom"/>
</dbReference>
<organism evidence="15 16">
    <name type="scientific">Cuscuta epithymum</name>
    <dbReference type="NCBI Taxonomy" id="186058"/>
    <lineage>
        <taxon>Eukaryota</taxon>
        <taxon>Viridiplantae</taxon>
        <taxon>Streptophyta</taxon>
        <taxon>Embryophyta</taxon>
        <taxon>Tracheophyta</taxon>
        <taxon>Spermatophyta</taxon>
        <taxon>Magnoliopsida</taxon>
        <taxon>eudicotyledons</taxon>
        <taxon>Gunneridae</taxon>
        <taxon>Pentapetalae</taxon>
        <taxon>asterids</taxon>
        <taxon>lamiids</taxon>
        <taxon>Solanales</taxon>
        <taxon>Convolvulaceae</taxon>
        <taxon>Cuscuteae</taxon>
        <taxon>Cuscuta</taxon>
        <taxon>Cuscuta subgen. Cuscuta</taxon>
    </lineage>
</organism>
<dbReference type="EMBL" id="CAMAPF010000083">
    <property type="protein sequence ID" value="CAH9094927.1"/>
    <property type="molecule type" value="Genomic_DNA"/>
</dbReference>
<dbReference type="GO" id="GO:0005524">
    <property type="term" value="F:ATP binding"/>
    <property type="evidence" value="ECO:0007669"/>
    <property type="project" value="UniProtKB-UniRule"/>
</dbReference>
<gene>
    <name evidence="15" type="ORF">CEPIT_LOCUS13064</name>
</gene>
<keyword evidence="4" id="KW-0732">Signal</keyword>
<keyword evidence="7" id="KW-0418">Kinase</keyword>
<dbReference type="FunFam" id="3.30.200.20:FF:000328">
    <property type="entry name" value="Leucine-rich repeat protein kinase family protein"/>
    <property type="match status" value="1"/>
</dbReference>
<sequence length="476" mass="52419">MGSSISHRLQLVDFQNNEISSVTLGSGYRKTVILRGNPVCTSPLAKTDYCQLQQQAATPYSTSLANCGSKSTCSSDKKLSPQSCDCAYPYEGTLYFRAPSFRELSNVELFQSLEMSLWLKLGLSPGSVFLTNPFINMDDYLLVHVELFPSAGMYFNRSEVQRIGFFLSNQTFKPPPKFGPYYFIASPYTFPAKHGGTSIISSRLMILGVTVGCAFLVLLLTGLGVYAVQQKKRVERAIELIRPFASWAPSNKDSCGIPQLKGARWFSYDELKKCTNDFAQSNEVGSGGYGKVYRGILSCGQVVAIKRAQHGSIQGGLEFKTEIELLSRVHHKDLVGLVGFCFEQGEQMLVYEFMSNGSLRACLSGKRGINIDWKRRLGIALGSARGLAYLHDLANPPINHGDVKSTNILLDENLTAKVADFGMSKLVSAATKGHVSTQVKGTLGYLDPEYYMSEQPTERSDVYSFGVVMLELITAN</sequence>
<keyword evidence="9 13" id="KW-0472">Membrane</keyword>
<keyword evidence="6 11" id="KW-0547">Nucleotide-binding</keyword>
<dbReference type="PROSITE" id="PS00108">
    <property type="entry name" value="PROTEIN_KINASE_ST"/>
    <property type="match status" value="1"/>
</dbReference>
<evidence type="ECO:0000256" key="6">
    <source>
        <dbReference type="ARBA" id="ARBA00022741"/>
    </source>
</evidence>